<dbReference type="STRING" id="465817.ETA_22170"/>
<organism evidence="1 2">
    <name type="scientific">Erwinia tasmaniensis (strain DSM 17950 / CFBP 7177 / CIP 109463 / NCPPB 4357 / Et1/99)</name>
    <dbReference type="NCBI Taxonomy" id="465817"/>
    <lineage>
        <taxon>Bacteria</taxon>
        <taxon>Pseudomonadati</taxon>
        <taxon>Pseudomonadota</taxon>
        <taxon>Gammaproteobacteria</taxon>
        <taxon>Enterobacterales</taxon>
        <taxon>Erwiniaceae</taxon>
        <taxon>Erwinia</taxon>
    </lineage>
</organism>
<keyword evidence="2" id="KW-1185">Reference proteome</keyword>
<proteinExistence type="predicted"/>
<dbReference type="eggNOG" id="COG0582">
    <property type="taxonomic scope" value="Bacteria"/>
</dbReference>
<accession>B2VC05</accession>
<evidence type="ECO:0000313" key="2">
    <source>
        <dbReference type="Proteomes" id="UP000001726"/>
    </source>
</evidence>
<sequence length="87" mass="9995">MLSKGKRSNHVLPICDGVKCLLGDRRDIVFNNELKAHCRRWGSPERSPRSKTGHYLDSKSLREYLFMKAGIVKLGTHNLRRTFGRIA</sequence>
<dbReference type="HOGENOM" id="CLU_2478581_0_0_6"/>
<dbReference type="KEGG" id="eta:ETA_22170"/>
<reference evidence="1 2" key="1">
    <citation type="journal article" date="2008" name="Environ. Microbiol.">
        <title>The genome of Erwinia tasmaniensis strain Et1/99, a non-pathogenic bacterium in the genus Erwinia.</title>
        <authorList>
            <person name="Kube M."/>
            <person name="Migdoll A.M."/>
            <person name="Mueller I."/>
            <person name="Kuhl H."/>
            <person name="Beck A."/>
            <person name="Reinhardt R."/>
            <person name="Geider K."/>
        </authorList>
    </citation>
    <scope>NUCLEOTIDE SEQUENCE [LARGE SCALE GENOMIC DNA]</scope>
    <source>
        <strain evidence="2">DSM 17950 / CFBP 7177 / CIP 109463 / NCPPB 4357 / Et1/99</strain>
    </source>
</reference>
<name>B2VC05_ERWT9</name>
<protein>
    <submittedName>
        <fullName evidence="1">Integrase</fullName>
    </submittedName>
</protein>
<dbReference type="EMBL" id="CU468135">
    <property type="protein sequence ID" value="CAO97263.1"/>
    <property type="molecule type" value="Genomic_DNA"/>
</dbReference>
<dbReference type="Proteomes" id="UP000001726">
    <property type="component" value="Chromosome"/>
</dbReference>
<gene>
    <name evidence="1" type="ordered locus">ETA_22170</name>
</gene>
<dbReference type="AlphaFoldDB" id="B2VC05"/>
<evidence type="ECO:0000313" key="1">
    <source>
        <dbReference type="EMBL" id="CAO97263.1"/>
    </source>
</evidence>